<dbReference type="GO" id="GO:0015031">
    <property type="term" value="P:protein transport"/>
    <property type="evidence" value="ECO:0007669"/>
    <property type="project" value="UniProtKB-KW"/>
</dbReference>
<dbReference type="GO" id="GO:0006887">
    <property type="term" value="P:exocytosis"/>
    <property type="evidence" value="ECO:0007669"/>
    <property type="project" value="UniProtKB-KW"/>
</dbReference>
<comment type="similarity">
    <text evidence="1 3">Belongs to the EXO70 family.</text>
</comment>
<keyword evidence="3" id="KW-0268">Exocytosis</keyword>
<dbReference type="PANTHER" id="PTHR12542:SF180">
    <property type="entry name" value="EXOCYST SUBUNIT EXO70 FAMILY PROTEIN"/>
    <property type="match status" value="1"/>
</dbReference>
<feature type="transmembrane region" description="Helical" evidence="4">
    <location>
        <begin position="45"/>
        <end position="65"/>
    </location>
</feature>
<keyword evidence="4" id="KW-0812">Transmembrane</keyword>
<evidence type="ECO:0000313" key="6">
    <source>
        <dbReference type="EMBL" id="KAK7321391.1"/>
    </source>
</evidence>
<evidence type="ECO:0000256" key="2">
    <source>
        <dbReference type="ARBA" id="ARBA00022448"/>
    </source>
</evidence>
<comment type="function">
    <text evidence="3">Component of the exocyst complex.</text>
</comment>
<reference evidence="6 7" key="1">
    <citation type="submission" date="2024-01" db="EMBL/GenBank/DDBJ databases">
        <title>The genomes of 5 underutilized Papilionoideae crops provide insights into root nodulation and disease resistanc.</title>
        <authorList>
            <person name="Jiang F."/>
        </authorList>
    </citation>
    <scope>NUCLEOTIDE SEQUENCE [LARGE SCALE GENOMIC DNA]</scope>
    <source>
        <strain evidence="6">LVBAO_FW01</strain>
        <tissue evidence="6">Leaves</tissue>
    </source>
</reference>
<dbReference type="EMBL" id="JAYMYQ010000007">
    <property type="protein sequence ID" value="KAK7321391.1"/>
    <property type="molecule type" value="Genomic_DNA"/>
</dbReference>
<dbReference type="InterPro" id="IPR016159">
    <property type="entry name" value="Cullin_repeat-like_dom_sf"/>
</dbReference>
<gene>
    <name evidence="6" type="ORF">VNO77_32000</name>
</gene>
<dbReference type="InterPro" id="IPR046364">
    <property type="entry name" value="Exo70_C"/>
</dbReference>
<dbReference type="GO" id="GO:0000145">
    <property type="term" value="C:exocyst"/>
    <property type="evidence" value="ECO:0007669"/>
    <property type="project" value="InterPro"/>
</dbReference>
<keyword evidence="2 3" id="KW-0813">Transport</keyword>
<proteinExistence type="inferred from homology"/>
<name>A0AAN9KQT9_CANGL</name>
<organism evidence="6 7">
    <name type="scientific">Canavalia gladiata</name>
    <name type="common">Sword bean</name>
    <name type="synonym">Dolichos gladiatus</name>
    <dbReference type="NCBI Taxonomy" id="3824"/>
    <lineage>
        <taxon>Eukaryota</taxon>
        <taxon>Viridiplantae</taxon>
        <taxon>Streptophyta</taxon>
        <taxon>Embryophyta</taxon>
        <taxon>Tracheophyta</taxon>
        <taxon>Spermatophyta</taxon>
        <taxon>Magnoliopsida</taxon>
        <taxon>eudicotyledons</taxon>
        <taxon>Gunneridae</taxon>
        <taxon>Pentapetalae</taxon>
        <taxon>rosids</taxon>
        <taxon>fabids</taxon>
        <taxon>Fabales</taxon>
        <taxon>Fabaceae</taxon>
        <taxon>Papilionoideae</taxon>
        <taxon>50 kb inversion clade</taxon>
        <taxon>NPAAA clade</taxon>
        <taxon>indigoferoid/millettioid clade</taxon>
        <taxon>Phaseoleae</taxon>
        <taxon>Canavalia</taxon>
    </lineage>
</organism>
<feature type="transmembrane region" description="Helical" evidence="4">
    <location>
        <begin position="77"/>
        <end position="96"/>
    </location>
</feature>
<dbReference type="Proteomes" id="UP001367508">
    <property type="component" value="Unassembled WGS sequence"/>
</dbReference>
<evidence type="ECO:0000256" key="1">
    <source>
        <dbReference type="ARBA" id="ARBA00006756"/>
    </source>
</evidence>
<feature type="transmembrane region" description="Helical" evidence="4">
    <location>
        <begin position="102"/>
        <end position="119"/>
    </location>
</feature>
<dbReference type="AlphaFoldDB" id="A0AAN9KQT9"/>
<evidence type="ECO:0000259" key="5">
    <source>
        <dbReference type="Pfam" id="PF03081"/>
    </source>
</evidence>
<protein>
    <recommendedName>
        <fullName evidence="3">Exocyst subunit Exo70 family protein</fullName>
    </recommendedName>
</protein>
<comment type="caution">
    <text evidence="6">The sequence shown here is derived from an EMBL/GenBank/DDBJ whole genome shotgun (WGS) entry which is preliminary data.</text>
</comment>
<keyword evidence="3" id="KW-0653">Protein transport</keyword>
<evidence type="ECO:0000256" key="3">
    <source>
        <dbReference type="RuleBase" id="RU365026"/>
    </source>
</evidence>
<dbReference type="InterPro" id="IPR004140">
    <property type="entry name" value="Exo70"/>
</dbReference>
<feature type="domain" description="Exocyst complex subunit Exo70 C-terminal" evidence="5">
    <location>
        <begin position="334"/>
        <end position="683"/>
    </location>
</feature>
<dbReference type="GO" id="GO:0005546">
    <property type="term" value="F:phosphatidylinositol-4,5-bisphosphate binding"/>
    <property type="evidence" value="ECO:0007669"/>
    <property type="project" value="InterPro"/>
</dbReference>
<evidence type="ECO:0000313" key="7">
    <source>
        <dbReference type="Proteomes" id="UP001367508"/>
    </source>
</evidence>
<keyword evidence="4" id="KW-0472">Membrane</keyword>
<keyword evidence="7" id="KW-1185">Reference proteome</keyword>
<dbReference type="Gene3D" id="1.20.1280.170">
    <property type="entry name" value="Exocyst complex component Exo70"/>
    <property type="match status" value="1"/>
</dbReference>
<dbReference type="SUPFAM" id="SSF74788">
    <property type="entry name" value="Cullin repeat-like"/>
    <property type="match status" value="1"/>
</dbReference>
<dbReference type="PANTHER" id="PTHR12542">
    <property type="entry name" value="EXOCYST COMPLEX PROTEIN EXO70"/>
    <property type="match status" value="1"/>
</dbReference>
<sequence length="699" mass="80532">MFTMRWLMQPKIWRLVCFGSSVVGLLCYALSSFNHLFGKWTSWKIFLYSVFSFTICIAILFTKAWQRSTTLRLKAHLAFLVLMITCVYSFFFDKVLKGKPDAYSLISCASFAIMSLALSRQTHCGFEVDLLYFFSGGLTMQLMKIKLWLIVVGASFSYSLIILRSSLDTSPEIRHLELQVQDEVVIQVDSESQTNDVNSATAIQVVSCSQEINSNSEGDLIKSQLMACIKGLRKMTHKVIPMVSKHVNEYLKSNMDFNSKDEDRIPLRPDVNLVMDALPRSISIANLRQIVKLMVEAGFEEECCHVYSSWRREFLEQCLSKLGLQELSLENIESWVKVSNITLRILFPIEKRLCHCVFLGLSSATHISFKEVCEELTIRLLNFANNFTLESYSPNLLCCFVPKVFNTLTSLITEFESLFSDQYSVSLRNEALEVWKRLSVANERIFMELENFICHDTVQAIVPGGGLHPVTCQIMNCLNDICEAMDITFKQVLDHSIDPDKERKSSLIYFQVARIIELLESNLEAKSKEYTDPALGYVFMMNNIRYMGVEAKEGKMRLVLDKQWFLKNIAKVRKQGELYQRSSWTKVLDILKLESNESMMRDVIAESLKQKLNLFNLHFEEICNVQSTWSVFDKQVREQTRVSLENILLPTYGNFIGRFQDVLGKHAYDYIEYGLLDIQDQLNHLFLVSETTNLVEKQN</sequence>
<keyword evidence="4" id="KW-1133">Transmembrane helix</keyword>
<dbReference type="Pfam" id="PF03081">
    <property type="entry name" value="Exo70_C"/>
    <property type="match status" value="1"/>
</dbReference>
<accession>A0AAN9KQT9</accession>
<evidence type="ECO:0000256" key="4">
    <source>
        <dbReference type="SAM" id="Phobius"/>
    </source>
</evidence>